<evidence type="ECO:0000256" key="9">
    <source>
        <dbReference type="ARBA" id="ARBA00034808"/>
    </source>
</evidence>
<evidence type="ECO:0000259" key="13">
    <source>
        <dbReference type="PROSITE" id="PS51198"/>
    </source>
</evidence>
<sequence length="551" mass="61134">MPKNPMNPLSGLDDAQRDAALAQGHALVLAGPGSGKTRLLTAKAQHLLSTRSGRLVAVSFTREAAKEIAARIGTEFRDRIKTGTFHALALQQIKDRRRILDESGRIHYLRMVLDRVGSDLSLDDALQAIDRFKATMAPPPRTGEESEIFRRYEAELKRHGLKDFQDILRDAVKGMQSGAARPLDAAYLLVDEAQDIDEVQYEWVMCHVRAGVETTVVADDDQSIYGWRHAMGYRGLAAFERSAKARRFLLNGNYRCGCEIVSAGLSVIRHNQDRYDKPIIARRAESGVISTRSFEDRLAEADAIVARIIAEPGEWGILARTNRMLDLVELAFNFHRQPFVRLGGKSFWDRPPAAAMLAFAEDLGRDDIGSGLSRLSSFVEGISAQDKRALHDGGEPENPGLRTLTRAAPEWASSAAQSHRASLVLRGLFNWVDKHFDDKPKAIALPAVGHLMKLHGTIGQRIAFVRRARELSPGSSDSPVPVLASLHASKGLEWQNVWLMGCEDGIVPHTDAPLNEERRLFYVGITRAKDRLILSHGLKDAVVSRFVDEMH</sequence>
<evidence type="ECO:0000259" key="14">
    <source>
        <dbReference type="PROSITE" id="PS51217"/>
    </source>
</evidence>
<dbReference type="Pfam" id="PF13361">
    <property type="entry name" value="UvrD_C"/>
    <property type="match status" value="2"/>
</dbReference>
<dbReference type="PANTHER" id="PTHR11070">
    <property type="entry name" value="UVRD / RECB / PCRA DNA HELICASE FAMILY MEMBER"/>
    <property type="match status" value="1"/>
</dbReference>
<gene>
    <name evidence="15" type="ORF">BI364_07305</name>
</gene>
<dbReference type="GO" id="GO:0005524">
    <property type="term" value="F:ATP binding"/>
    <property type="evidence" value="ECO:0007669"/>
    <property type="project" value="UniProtKB-UniRule"/>
</dbReference>
<evidence type="ECO:0000256" key="1">
    <source>
        <dbReference type="ARBA" id="ARBA00009922"/>
    </source>
</evidence>
<dbReference type="InterPro" id="IPR013986">
    <property type="entry name" value="DExx_box_DNA_helicase_dom_sf"/>
</dbReference>
<keyword evidence="5 12" id="KW-0067">ATP-binding</keyword>
<evidence type="ECO:0000256" key="3">
    <source>
        <dbReference type="ARBA" id="ARBA00022801"/>
    </source>
</evidence>
<evidence type="ECO:0000313" key="16">
    <source>
        <dbReference type="Proteomes" id="UP000095401"/>
    </source>
</evidence>
<feature type="domain" description="UvrD-like helicase C-terminal" evidence="14">
    <location>
        <begin position="258"/>
        <end position="491"/>
    </location>
</feature>
<dbReference type="InterPro" id="IPR000212">
    <property type="entry name" value="DNA_helicase_UvrD/REP"/>
</dbReference>
<dbReference type="KEGG" id="aprs:BI364_07305"/>
<organism evidence="15 16">
    <name type="scientific">Acidihalobacter yilgarnensis</name>
    <dbReference type="NCBI Taxonomy" id="2819280"/>
    <lineage>
        <taxon>Bacteria</taxon>
        <taxon>Pseudomonadati</taxon>
        <taxon>Pseudomonadota</taxon>
        <taxon>Gammaproteobacteria</taxon>
        <taxon>Chromatiales</taxon>
        <taxon>Ectothiorhodospiraceae</taxon>
        <taxon>Acidihalobacter</taxon>
    </lineage>
</organism>
<dbReference type="Gene3D" id="1.10.486.10">
    <property type="entry name" value="PCRA, domain 4"/>
    <property type="match status" value="1"/>
</dbReference>
<evidence type="ECO:0000256" key="10">
    <source>
        <dbReference type="ARBA" id="ARBA00034923"/>
    </source>
</evidence>
<feature type="domain" description="UvrD-like helicase ATP-binding" evidence="13">
    <location>
        <begin position="9"/>
        <end position="257"/>
    </location>
</feature>
<dbReference type="GO" id="GO:0016887">
    <property type="term" value="F:ATP hydrolysis activity"/>
    <property type="evidence" value="ECO:0007669"/>
    <property type="project" value="RHEA"/>
</dbReference>
<dbReference type="GO" id="GO:0003677">
    <property type="term" value="F:DNA binding"/>
    <property type="evidence" value="ECO:0007669"/>
    <property type="project" value="UniProtKB-KW"/>
</dbReference>
<keyword evidence="4 12" id="KW-0347">Helicase</keyword>
<evidence type="ECO:0000256" key="7">
    <source>
        <dbReference type="ARBA" id="ARBA00023235"/>
    </source>
</evidence>
<evidence type="ECO:0000256" key="4">
    <source>
        <dbReference type="ARBA" id="ARBA00022806"/>
    </source>
</evidence>
<dbReference type="Gene3D" id="3.40.50.300">
    <property type="entry name" value="P-loop containing nucleotide triphosphate hydrolases"/>
    <property type="match status" value="3"/>
</dbReference>
<dbReference type="AlphaFoldDB" id="A0A1D8IMW3"/>
<dbReference type="GO" id="GO:0000725">
    <property type="term" value="P:recombinational repair"/>
    <property type="evidence" value="ECO:0007669"/>
    <property type="project" value="TreeGrafter"/>
</dbReference>
<dbReference type="InterPro" id="IPR027417">
    <property type="entry name" value="P-loop_NTPase"/>
</dbReference>
<evidence type="ECO:0000256" key="6">
    <source>
        <dbReference type="ARBA" id="ARBA00023125"/>
    </source>
</evidence>
<feature type="binding site" evidence="12">
    <location>
        <begin position="30"/>
        <end position="37"/>
    </location>
    <ligand>
        <name>ATP</name>
        <dbReference type="ChEBI" id="CHEBI:30616"/>
    </ligand>
</feature>
<evidence type="ECO:0000256" key="5">
    <source>
        <dbReference type="ARBA" id="ARBA00022840"/>
    </source>
</evidence>
<dbReference type="InterPro" id="IPR014017">
    <property type="entry name" value="DNA_helicase_UvrD-like_C"/>
</dbReference>
<dbReference type="EMBL" id="CP017415">
    <property type="protein sequence ID" value="AOU97797.1"/>
    <property type="molecule type" value="Genomic_DNA"/>
</dbReference>
<dbReference type="EC" id="5.6.2.4" evidence="9"/>
<evidence type="ECO:0000256" key="12">
    <source>
        <dbReference type="PROSITE-ProRule" id="PRU00560"/>
    </source>
</evidence>
<comment type="catalytic activity">
    <reaction evidence="8">
        <text>Couples ATP hydrolysis with the unwinding of duplex DNA by translocating in the 3'-5' direction.</text>
        <dbReference type="EC" id="5.6.2.4"/>
    </reaction>
</comment>
<evidence type="ECO:0000256" key="2">
    <source>
        <dbReference type="ARBA" id="ARBA00022741"/>
    </source>
</evidence>
<protein>
    <recommendedName>
        <fullName evidence="9">DNA 3'-5' helicase</fullName>
        <ecNumber evidence="9">5.6.2.4</ecNumber>
    </recommendedName>
    <alternativeName>
        <fullName evidence="10">DNA 3'-5' helicase II</fullName>
    </alternativeName>
</protein>
<dbReference type="Gene3D" id="1.10.10.160">
    <property type="match status" value="1"/>
</dbReference>
<dbReference type="Pfam" id="PF13245">
    <property type="entry name" value="AAA_19"/>
    <property type="match status" value="1"/>
</dbReference>
<dbReference type="PANTHER" id="PTHR11070:SF2">
    <property type="entry name" value="ATP-DEPENDENT DNA HELICASE SRS2"/>
    <property type="match status" value="1"/>
</dbReference>
<comment type="catalytic activity">
    <reaction evidence="11">
        <text>ATP + H2O = ADP + phosphate + H(+)</text>
        <dbReference type="Rhea" id="RHEA:13065"/>
        <dbReference type="ChEBI" id="CHEBI:15377"/>
        <dbReference type="ChEBI" id="CHEBI:15378"/>
        <dbReference type="ChEBI" id="CHEBI:30616"/>
        <dbReference type="ChEBI" id="CHEBI:43474"/>
        <dbReference type="ChEBI" id="CHEBI:456216"/>
        <dbReference type="EC" id="5.6.2.4"/>
    </reaction>
</comment>
<keyword evidence="6" id="KW-0238">DNA-binding</keyword>
<dbReference type="SUPFAM" id="SSF52540">
    <property type="entry name" value="P-loop containing nucleoside triphosphate hydrolases"/>
    <property type="match status" value="1"/>
</dbReference>
<name>A0A1D8IMW3_9GAMM</name>
<accession>A0A1D8IMW3</accession>
<evidence type="ECO:0000256" key="8">
    <source>
        <dbReference type="ARBA" id="ARBA00034617"/>
    </source>
</evidence>
<dbReference type="PROSITE" id="PS51198">
    <property type="entry name" value="UVRD_HELICASE_ATP_BIND"/>
    <property type="match status" value="1"/>
</dbReference>
<dbReference type="PROSITE" id="PS51217">
    <property type="entry name" value="UVRD_HELICASE_CTER"/>
    <property type="match status" value="1"/>
</dbReference>
<dbReference type="CDD" id="cd17932">
    <property type="entry name" value="DEXQc_UvrD"/>
    <property type="match status" value="1"/>
</dbReference>
<comment type="similarity">
    <text evidence="1">Belongs to the helicase family. UvrD subfamily.</text>
</comment>
<dbReference type="GO" id="GO:0043138">
    <property type="term" value="F:3'-5' DNA helicase activity"/>
    <property type="evidence" value="ECO:0007669"/>
    <property type="project" value="UniProtKB-EC"/>
</dbReference>
<keyword evidence="7" id="KW-0413">Isomerase</keyword>
<keyword evidence="3 12" id="KW-0378">Hydrolase</keyword>
<evidence type="ECO:0000256" key="11">
    <source>
        <dbReference type="ARBA" id="ARBA00048988"/>
    </source>
</evidence>
<evidence type="ECO:0000313" key="15">
    <source>
        <dbReference type="EMBL" id="AOU97797.1"/>
    </source>
</evidence>
<dbReference type="InterPro" id="IPR014016">
    <property type="entry name" value="UvrD-like_ATP-bd"/>
</dbReference>
<keyword evidence="16" id="KW-1185">Reference proteome</keyword>
<proteinExistence type="inferred from homology"/>
<reference evidence="16" key="1">
    <citation type="submission" date="2016-09" db="EMBL/GenBank/DDBJ databases">
        <title>Acidihalobacter prosperus F5.</title>
        <authorList>
            <person name="Khaleque H.N."/>
            <person name="Ramsay J.P."/>
            <person name="Kaksonen A.H."/>
            <person name="Boxall N.J."/>
            <person name="Watkin E.L.J."/>
        </authorList>
    </citation>
    <scope>NUCLEOTIDE SEQUENCE [LARGE SCALE GENOMIC DNA]</scope>
    <source>
        <strain evidence="16">F5</strain>
    </source>
</reference>
<dbReference type="Proteomes" id="UP000095401">
    <property type="component" value="Chromosome"/>
</dbReference>
<keyword evidence="2 12" id="KW-0547">Nucleotide-binding</keyword>